<dbReference type="PANTHER" id="PTHR48207:SF3">
    <property type="entry name" value="SUCCINATE--HYDROXYMETHYLGLUTARATE COA-TRANSFERASE"/>
    <property type="match status" value="1"/>
</dbReference>
<sequence>MSTPGRPLRGIKVVDLTSVISGPYCTMLMGDQGAEVIKVERPGVGDFSRHLLTSRNGLSALFANLNRNKKSVALNLDIEAGKQALIRLAAEADVLVENFRPGVMQKLGLDYPRIKTINPQLIYVSINGFGSNGPRASEPAYDTILQAMIGMIEQQRAPDTGEVDLIRTALCDKVTGITATQSICAALYEREKWNSGGCRMELAMLDACLSFFWPDGMTNQTFIGEGVDLQRRLSESSRLFPTADGHLVLSAVQPKEIEGLCRALNASSLLSEPRFATTELRVKNFPDWEQCILEHVRQFTSNELVPRLKSEGVPHARVQESHAVPQDSQVLARELISEQEHPRSGLYRSVRHPAVVNGNLGGHKPTAPPALGEHTREVFAALGYQQEHIDALIAG</sequence>
<dbReference type="Gene3D" id="3.30.1540.10">
    <property type="entry name" value="formyl-coa transferase, domain 3"/>
    <property type="match status" value="1"/>
</dbReference>
<dbReference type="InterPro" id="IPR003673">
    <property type="entry name" value="CoA-Trfase_fam_III"/>
</dbReference>
<dbReference type="InterPro" id="IPR050483">
    <property type="entry name" value="CoA-transferase_III_domain"/>
</dbReference>
<dbReference type="InterPro" id="IPR023606">
    <property type="entry name" value="CoA-Trfase_III_dom_1_sf"/>
</dbReference>
<evidence type="ECO:0000313" key="3">
    <source>
        <dbReference type="Proteomes" id="UP001143362"/>
    </source>
</evidence>
<dbReference type="Proteomes" id="UP001143362">
    <property type="component" value="Unassembled WGS sequence"/>
</dbReference>
<evidence type="ECO:0000256" key="1">
    <source>
        <dbReference type="ARBA" id="ARBA00022679"/>
    </source>
</evidence>
<dbReference type="GO" id="GO:0016740">
    <property type="term" value="F:transferase activity"/>
    <property type="evidence" value="ECO:0007669"/>
    <property type="project" value="UniProtKB-KW"/>
</dbReference>
<protein>
    <submittedName>
        <fullName evidence="2">CoA transferase</fullName>
    </submittedName>
</protein>
<keyword evidence="1 2" id="KW-0808">Transferase</keyword>
<name>A0ABT3TCV0_9GAMM</name>
<evidence type="ECO:0000313" key="2">
    <source>
        <dbReference type="EMBL" id="MCX2979307.1"/>
    </source>
</evidence>
<dbReference type="RefSeq" id="WP_279243309.1">
    <property type="nucleotide sequence ID" value="NZ_SHNN01000001.1"/>
</dbReference>
<accession>A0ABT3TCV0</accession>
<dbReference type="Gene3D" id="3.40.50.10540">
    <property type="entry name" value="Crotonobetainyl-coa:carnitine coa-transferase, domain 1"/>
    <property type="match status" value="1"/>
</dbReference>
<gene>
    <name evidence="2" type="ORF">EYC98_00330</name>
</gene>
<reference evidence="2" key="1">
    <citation type="submission" date="2019-02" db="EMBL/GenBank/DDBJ databases">
        <authorList>
            <person name="Li S.-H."/>
        </authorList>
    </citation>
    <scope>NUCLEOTIDE SEQUENCE</scope>
    <source>
        <strain evidence="2">IMCC14734</strain>
    </source>
</reference>
<dbReference type="EMBL" id="SHNN01000001">
    <property type="protein sequence ID" value="MCX2979307.1"/>
    <property type="molecule type" value="Genomic_DNA"/>
</dbReference>
<organism evidence="2 3">
    <name type="scientific">Candidatus Litorirhabdus singularis</name>
    <dbReference type="NCBI Taxonomy" id="2518993"/>
    <lineage>
        <taxon>Bacteria</taxon>
        <taxon>Pseudomonadati</taxon>
        <taxon>Pseudomonadota</taxon>
        <taxon>Gammaproteobacteria</taxon>
        <taxon>Cellvibrionales</taxon>
        <taxon>Halieaceae</taxon>
        <taxon>Candidatus Litorirhabdus</taxon>
    </lineage>
</organism>
<dbReference type="SUPFAM" id="SSF89796">
    <property type="entry name" value="CoA-transferase family III (CaiB/BaiF)"/>
    <property type="match status" value="1"/>
</dbReference>
<dbReference type="Pfam" id="PF02515">
    <property type="entry name" value="CoA_transf_3"/>
    <property type="match status" value="1"/>
</dbReference>
<proteinExistence type="predicted"/>
<comment type="caution">
    <text evidence="2">The sequence shown here is derived from an EMBL/GenBank/DDBJ whole genome shotgun (WGS) entry which is preliminary data.</text>
</comment>
<dbReference type="InterPro" id="IPR044855">
    <property type="entry name" value="CoA-Trfase_III_dom3_sf"/>
</dbReference>
<keyword evidence="3" id="KW-1185">Reference proteome</keyword>
<dbReference type="PANTHER" id="PTHR48207">
    <property type="entry name" value="SUCCINATE--HYDROXYMETHYLGLUTARATE COA-TRANSFERASE"/>
    <property type="match status" value="1"/>
</dbReference>